<dbReference type="FunFam" id="3.30.160.60:FF:001954">
    <property type="entry name" value="Zinc finger protein 787"/>
    <property type="match status" value="1"/>
</dbReference>
<dbReference type="GO" id="GO:0005634">
    <property type="term" value="C:nucleus"/>
    <property type="evidence" value="ECO:0007669"/>
    <property type="project" value="UniProtKB-SubCell"/>
</dbReference>
<dbReference type="InterPro" id="IPR013087">
    <property type="entry name" value="Znf_C2H2_type"/>
</dbReference>
<comment type="subcellular location">
    <subcellularLocation>
        <location evidence="2">Nucleus</location>
    </subcellularLocation>
</comment>
<protein>
    <recommendedName>
        <fullName evidence="13">Protein krueppel</fullName>
    </recommendedName>
</protein>
<dbReference type="InterPro" id="IPR050331">
    <property type="entry name" value="Zinc_finger"/>
</dbReference>
<comment type="similarity">
    <text evidence="3">Belongs to the krueppel C2H2-type zinc-finger protein family.</text>
</comment>
<dbReference type="GO" id="GO:0006355">
    <property type="term" value="P:regulation of DNA-templated transcription"/>
    <property type="evidence" value="ECO:0007669"/>
    <property type="project" value="UniProtKB-ARBA"/>
</dbReference>
<dbReference type="AlphaFoldDB" id="A0AA88H9D3"/>
<dbReference type="GO" id="GO:0008270">
    <property type="term" value="F:zinc ion binding"/>
    <property type="evidence" value="ECO:0007669"/>
    <property type="project" value="UniProtKB-KW"/>
</dbReference>
<comment type="function">
    <text evidence="14">Krueppel is a gap class segmentation protein.</text>
</comment>
<evidence type="ECO:0000256" key="11">
    <source>
        <dbReference type="ARBA" id="ARBA00023163"/>
    </source>
</evidence>
<evidence type="ECO:0000313" key="17">
    <source>
        <dbReference type="EMBL" id="KAK2706084.1"/>
    </source>
</evidence>
<keyword evidence="7 15" id="KW-0863">Zinc-finger</keyword>
<dbReference type="EMBL" id="JAVRJZ010000020">
    <property type="protein sequence ID" value="KAK2706084.1"/>
    <property type="molecule type" value="Genomic_DNA"/>
</dbReference>
<dbReference type="SUPFAM" id="SSF56219">
    <property type="entry name" value="DNase I-like"/>
    <property type="match status" value="1"/>
</dbReference>
<feature type="domain" description="C2H2-type" evidence="16">
    <location>
        <begin position="527"/>
        <end position="554"/>
    </location>
</feature>
<comment type="function">
    <text evidence="1">May be involved in transcriptional regulation.</text>
</comment>
<dbReference type="GO" id="GO:0035282">
    <property type="term" value="P:segmentation"/>
    <property type="evidence" value="ECO:0007669"/>
    <property type="project" value="UniProtKB-KW"/>
</dbReference>
<evidence type="ECO:0000256" key="2">
    <source>
        <dbReference type="ARBA" id="ARBA00004123"/>
    </source>
</evidence>
<keyword evidence="4" id="KW-0302">Gap protein</keyword>
<feature type="domain" description="C2H2-type" evidence="16">
    <location>
        <begin position="499"/>
        <end position="526"/>
    </location>
</feature>
<dbReference type="Pfam" id="PF00096">
    <property type="entry name" value="zf-C2H2"/>
    <property type="match status" value="5"/>
</dbReference>
<evidence type="ECO:0000256" key="4">
    <source>
        <dbReference type="ARBA" id="ARBA00022492"/>
    </source>
</evidence>
<comment type="caution">
    <text evidence="17">The sequence shown here is derived from an EMBL/GenBank/DDBJ whole genome shotgun (WGS) entry which is preliminary data.</text>
</comment>
<organism evidence="17 18">
    <name type="scientific">Artemia franciscana</name>
    <name type="common">Brine shrimp</name>
    <name type="synonym">Artemia sanfranciscana</name>
    <dbReference type="NCBI Taxonomy" id="6661"/>
    <lineage>
        <taxon>Eukaryota</taxon>
        <taxon>Metazoa</taxon>
        <taxon>Ecdysozoa</taxon>
        <taxon>Arthropoda</taxon>
        <taxon>Crustacea</taxon>
        <taxon>Branchiopoda</taxon>
        <taxon>Anostraca</taxon>
        <taxon>Artemiidae</taxon>
        <taxon>Artemia</taxon>
    </lineage>
</organism>
<evidence type="ECO:0000256" key="3">
    <source>
        <dbReference type="ARBA" id="ARBA00006991"/>
    </source>
</evidence>
<keyword evidence="5" id="KW-0479">Metal-binding</keyword>
<evidence type="ECO:0000256" key="12">
    <source>
        <dbReference type="ARBA" id="ARBA00023242"/>
    </source>
</evidence>
<dbReference type="FunFam" id="3.30.160.60:FF:000015">
    <property type="entry name" value="Zinc finger protein 569"/>
    <property type="match status" value="2"/>
</dbReference>
<dbReference type="Proteomes" id="UP001187531">
    <property type="component" value="Unassembled WGS sequence"/>
</dbReference>
<evidence type="ECO:0000313" key="18">
    <source>
        <dbReference type="Proteomes" id="UP001187531"/>
    </source>
</evidence>
<evidence type="ECO:0000256" key="1">
    <source>
        <dbReference type="ARBA" id="ARBA00003767"/>
    </source>
</evidence>
<keyword evidence="4" id="KW-0217">Developmental protein</keyword>
<keyword evidence="18" id="KW-1185">Reference proteome</keyword>
<feature type="domain" description="C2H2-type" evidence="16">
    <location>
        <begin position="611"/>
        <end position="638"/>
    </location>
</feature>
<keyword evidence="12" id="KW-0539">Nucleus</keyword>
<keyword evidence="10" id="KW-0238">DNA-binding</keyword>
<dbReference type="InterPro" id="IPR036236">
    <property type="entry name" value="Znf_C2H2_sf"/>
</dbReference>
<evidence type="ECO:0000256" key="8">
    <source>
        <dbReference type="ARBA" id="ARBA00022833"/>
    </source>
</evidence>
<dbReference type="Gene3D" id="3.60.10.10">
    <property type="entry name" value="Endonuclease/exonuclease/phosphatase"/>
    <property type="match status" value="1"/>
</dbReference>
<dbReference type="FunFam" id="3.30.160.60:FF:002343">
    <property type="entry name" value="Zinc finger protein 33A"/>
    <property type="match status" value="1"/>
</dbReference>
<evidence type="ECO:0000256" key="14">
    <source>
        <dbReference type="ARBA" id="ARBA00053345"/>
    </source>
</evidence>
<keyword evidence="9" id="KW-0805">Transcription regulation</keyword>
<reference evidence="17" key="1">
    <citation type="submission" date="2023-07" db="EMBL/GenBank/DDBJ databases">
        <title>Chromosome-level genome assembly of Artemia franciscana.</title>
        <authorList>
            <person name="Jo E."/>
        </authorList>
    </citation>
    <scope>NUCLEOTIDE SEQUENCE</scope>
    <source>
        <tissue evidence="17">Whole body</tissue>
    </source>
</reference>
<dbReference type="InterPro" id="IPR036691">
    <property type="entry name" value="Endo/exonu/phosph_ase_sf"/>
</dbReference>
<feature type="domain" description="C2H2-type" evidence="16">
    <location>
        <begin position="555"/>
        <end position="582"/>
    </location>
</feature>
<dbReference type="Gene3D" id="3.30.160.60">
    <property type="entry name" value="Classic Zinc Finger"/>
    <property type="match status" value="6"/>
</dbReference>
<evidence type="ECO:0000256" key="13">
    <source>
        <dbReference type="ARBA" id="ARBA00023843"/>
    </source>
</evidence>
<evidence type="ECO:0000256" key="6">
    <source>
        <dbReference type="ARBA" id="ARBA00022737"/>
    </source>
</evidence>
<evidence type="ECO:0000256" key="10">
    <source>
        <dbReference type="ARBA" id="ARBA00023125"/>
    </source>
</evidence>
<proteinExistence type="inferred from homology"/>
<sequence length="653" mass="74549">MDRYKIDLLCLPETRIYGSSTKVITAPETVQQFYSFYSGVEKNSILHGVGFLLSQRARNTLLEWELIFPHLAKIRLKGGSSNISLWPAYTPTRDALDETKNDFYTELQTVTSAIAIRDYLIVVGDFNAKLEPKDQTTSKVLGNFRLDITGKIFGIIPLNRLKSAREKNTRKNQAGLRPGRGCIGNIFGIQLIIQQFQWYNLPLTLIFLDYTFNSVTRHKLYKILEIDGMPVKFIELIQAYYSDSTSRIRMYGEETEEFLFETELHLFVHNESLFTTVLEADGIFLNENYLQFGIMNPVVVPKEEDSTSVIATSIPVKFETESNCINSDITAIKDEDIFPNEDKLFLGITKPVSSPKHRDVASDISSCTSTSLEPDFDSIEQDLTTIKSEDVPALLPFCDNASPEIQSSKIIKELDTGSFCPTIVKSTSDSSYDCNYKSSPYSDKKGYTSVHYSDAVKQLELEKGIPVVPLEKLSEKLFKRVMCNTLKRHKRIHSGDKYFMCSICHKTFSRAENLNVHQRIHSGDKPFKCLICDKGFSQSQHLKTHQRMHSGDKPFKCLICDKGFSQSQHLKTHQRMHSGDKPFKCLLCDKRFSQSQHLKKHQRMHSGDKPFKCLLCDKRFSSSSNLKTHQRIHTGDKPFKCLLCDKDFLSLNI</sequence>
<dbReference type="SMART" id="SM00355">
    <property type="entry name" value="ZnF_C2H2"/>
    <property type="match status" value="5"/>
</dbReference>
<dbReference type="PROSITE" id="PS00028">
    <property type="entry name" value="ZINC_FINGER_C2H2_1"/>
    <property type="match status" value="5"/>
</dbReference>
<dbReference type="FunFam" id="3.30.160.60:FF:000250">
    <property type="entry name" value="zinc finger protein 197 isoform X1"/>
    <property type="match status" value="1"/>
</dbReference>
<evidence type="ECO:0000256" key="15">
    <source>
        <dbReference type="PROSITE-ProRule" id="PRU00042"/>
    </source>
</evidence>
<accession>A0AA88H9D3</accession>
<dbReference type="PROSITE" id="PS50157">
    <property type="entry name" value="ZINC_FINGER_C2H2_2"/>
    <property type="match status" value="5"/>
</dbReference>
<evidence type="ECO:0000256" key="5">
    <source>
        <dbReference type="ARBA" id="ARBA00022723"/>
    </source>
</evidence>
<keyword evidence="6" id="KW-0677">Repeat</keyword>
<dbReference type="PANTHER" id="PTHR16515">
    <property type="entry name" value="PR DOMAIN ZINC FINGER PROTEIN"/>
    <property type="match status" value="1"/>
</dbReference>
<evidence type="ECO:0000256" key="7">
    <source>
        <dbReference type="ARBA" id="ARBA00022771"/>
    </source>
</evidence>
<evidence type="ECO:0000256" key="9">
    <source>
        <dbReference type="ARBA" id="ARBA00023015"/>
    </source>
</evidence>
<keyword evidence="11" id="KW-0804">Transcription</keyword>
<feature type="domain" description="C2H2-type" evidence="16">
    <location>
        <begin position="583"/>
        <end position="610"/>
    </location>
</feature>
<name>A0AA88H9D3_ARTSF</name>
<dbReference type="PANTHER" id="PTHR16515:SF57">
    <property type="entry name" value="ZINC FINGER PROTEIN 154-LIKE"/>
    <property type="match status" value="1"/>
</dbReference>
<dbReference type="SUPFAM" id="SSF57667">
    <property type="entry name" value="beta-beta-alpha zinc fingers"/>
    <property type="match status" value="3"/>
</dbReference>
<evidence type="ECO:0000259" key="16">
    <source>
        <dbReference type="PROSITE" id="PS50157"/>
    </source>
</evidence>
<dbReference type="GO" id="GO:0003677">
    <property type="term" value="F:DNA binding"/>
    <property type="evidence" value="ECO:0007669"/>
    <property type="project" value="UniProtKB-KW"/>
</dbReference>
<keyword evidence="8" id="KW-0862">Zinc</keyword>
<gene>
    <name evidence="17" type="ORF">QYM36_016190</name>
</gene>